<reference evidence="1" key="1">
    <citation type="submission" date="2022-04" db="EMBL/GenBank/DDBJ databases">
        <title>Genome of the entomopathogenic fungus Entomophthora muscae.</title>
        <authorList>
            <person name="Elya C."/>
            <person name="Lovett B.R."/>
            <person name="Lee E."/>
            <person name="Macias A.M."/>
            <person name="Hajek A.E."/>
            <person name="De Bivort B.L."/>
            <person name="Kasson M.T."/>
            <person name="De Fine Licht H.H."/>
            <person name="Stajich J.E."/>
        </authorList>
    </citation>
    <scope>NUCLEOTIDE SEQUENCE</scope>
    <source>
        <strain evidence="1">Berkeley</strain>
    </source>
</reference>
<keyword evidence="2" id="KW-1185">Reference proteome</keyword>
<gene>
    <name evidence="1" type="ORF">DSO57_1023072</name>
</gene>
<protein>
    <submittedName>
        <fullName evidence="1">Uncharacterized protein</fullName>
    </submittedName>
</protein>
<evidence type="ECO:0000313" key="1">
    <source>
        <dbReference type="EMBL" id="KAJ9053563.1"/>
    </source>
</evidence>
<dbReference type="EMBL" id="QTSX02006508">
    <property type="protein sequence ID" value="KAJ9053563.1"/>
    <property type="molecule type" value="Genomic_DNA"/>
</dbReference>
<name>A0ACC2RU49_9FUNG</name>
<comment type="caution">
    <text evidence="1">The sequence shown here is derived from an EMBL/GenBank/DDBJ whole genome shotgun (WGS) entry which is preliminary data.</text>
</comment>
<sequence length="257" mass="28119">MKLICLLVAGFLSAKVFELGGVSHKIVGGEEVAPKFKYPWMVSLRYKIWHVCGGILYKDNLVISAAHCVIGPIETWTADVHRHNLSKEAKAEDGFEYGIRERTMHPEYLTNDDNGNDVSVWILDTESNSPTGVIFDSENISDNDNKMLKVVGWGTVSKGGKNSDVLLEIELPVFNKNACKGIYAKLDTRSQFCAGFLDGGKDSCQADSGGPIFEMKNGIPVLVGIVSWGEGCAKKGFPGVYTRTSADSVKNFISKFL</sequence>
<evidence type="ECO:0000313" key="2">
    <source>
        <dbReference type="Proteomes" id="UP001165960"/>
    </source>
</evidence>
<proteinExistence type="predicted"/>
<dbReference type="Proteomes" id="UP001165960">
    <property type="component" value="Unassembled WGS sequence"/>
</dbReference>
<accession>A0ACC2RU49</accession>
<organism evidence="1 2">
    <name type="scientific">Entomophthora muscae</name>
    <dbReference type="NCBI Taxonomy" id="34485"/>
    <lineage>
        <taxon>Eukaryota</taxon>
        <taxon>Fungi</taxon>
        <taxon>Fungi incertae sedis</taxon>
        <taxon>Zoopagomycota</taxon>
        <taxon>Entomophthoromycotina</taxon>
        <taxon>Entomophthoromycetes</taxon>
        <taxon>Entomophthorales</taxon>
        <taxon>Entomophthoraceae</taxon>
        <taxon>Entomophthora</taxon>
    </lineage>
</organism>